<evidence type="ECO:0000259" key="3">
    <source>
        <dbReference type="Pfam" id="PF00884"/>
    </source>
</evidence>
<dbReference type="PANTHER" id="PTHR43751:SF1">
    <property type="entry name" value="SULFATASE ATSG-RELATED"/>
    <property type="match status" value="1"/>
</dbReference>
<evidence type="ECO:0000313" key="4">
    <source>
        <dbReference type="EMBL" id="ABL97821.1"/>
    </source>
</evidence>
<dbReference type="InterPro" id="IPR024607">
    <property type="entry name" value="Sulfatase_CS"/>
</dbReference>
<proteinExistence type="inferred from homology"/>
<dbReference type="PANTHER" id="PTHR43751">
    <property type="entry name" value="SULFATASE"/>
    <property type="match status" value="1"/>
</dbReference>
<gene>
    <name evidence="4" type="ORF">ALOHA_HF1049E08.0009</name>
</gene>
<name>A4GIB0_9BACT</name>
<keyword evidence="2" id="KW-0378">Hydrolase</keyword>
<dbReference type="EMBL" id="EF089402">
    <property type="protein sequence ID" value="ABL97821.1"/>
    <property type="molecule type" value="Genomic_DNA"/>
</dbReference>
<sequence>MVWILSADSRPNILFCISDDQSYAHTGANGDPVVKTPAFDRVAREGIRFTRAFCDAPTCGPSRSAILTGQSIWRLEEAGNLWSTLPKKFITYPEVLAKAGYSVGFTGKAWSPGRLSAGGRDSNPAGMEFQKRKLKPSFKWMRNTDYAANFDDFLGQVKEDQPFCFWLGTSEPHRGYELGAGKRTGKDPSKVIVPGIFPNNSIVRNDILDYYVEVEHFDKMVARAIRSLEKLGQLDNTIVVVTSDHGMPFPRAKASLYDAGTHVPLAIRWPKGIRKPGRVSHALVNLSDLAPTFLEAAGISIPKMMIGKALTDILKDKTKVKREAAFIAMERHAGCREGGKGYPCRAIRTKEYLYVRNFDPDRWPAGSPERKHCVRHIRYGEVDPSPTKTVMMDDSKYAKLADLAFGKRPAEELYLISNDPHQLRNLADAKEFQKTRNLLRQQLDNHLKKSGDPRLTGKPALWDYYPFYRAPKFPGWKVAPMPAEFQKVHKVK</sequence>
<dbReference type="Pfam" id="PF00884">
    <property type="entry name" value="Sulfatase"/>
    <property type="match status" value="1"/>
</dbReference>
<dbReference type="Gene3D" id="3.40.720.10">
    <property type="entry name" value="Alkaline Phosphatase, subunit A"/>
    <property type="match status" value="1"/>
</dbReference>
<protein>
    <submittedName>
        <fullName evidence="4">Heparan N-sulfatase</fullName>
    </submittedName>
</protein>
<dbReference type="InterPro" id="IPR052701">
    <property type="entry name" value="GAG_Ulvan_Degrading_Sulfatases"/>
</dbReference>
<dbReference type="GO" id="GO:0016787">
    <property type="term" value="F:hydrolase activity"/>
    <property type="evidence" value="ECO:0007669"/>
    <property type="project" value="UniProtKB-KW"/>
</dbReference>
<reference evidence="4" key="1">
    <citation type="journal article" date="2007" name="Environ. Microbiol.">
        <title>Proteorhodopsin photosystem gene clusters exhibit co-evolutionary trends and shared ancestry among diverse marine microbial phyla.</title>
        <authorList>
            <person name="McCarren J."/>
            <person name="Delong E.F."/>
        </authorList>
    </citation>
    <scope>NUCLEOTIDE SEQUENCE</scope>
</reference>
<comment type="similarity">
    <text evidence="1">Belongs to the sulfatase family.</text>
</comment>
<evidence type="ECO:0000256" key="1">
    <source>
        <dbReference type="ARBA" id="ARBA00008779"/>
    </source>
</evidence>
<dbReference type="PROSITE" id="PS00523">
    <property type="entry name" value="SULFATASE_1"/>
    <property type="match status" value="1"/>
</dbReference>
<accession>A4GIB0</accession>
<dbReference type="InterPro" id="IPR017850">
    <property type="entry name" value="Alkaline_phosphatase_core_sf"/>
</dbReference>
<dbReference type="CDD" id="cd16027">
    <property type="entry name" value="SGSH"/>
    <property type="match status" value="1"/>
</dbReference>
<dbReference type="InterPro" id="IPR000917">
    <property type="entry name" value="Sulfatase_N"/>
</dbReference>
<dbReference type="SUPFAM" id="SSF53649">
    <property type="entry name" value="Alkaline phosphatase-like"/>
    <property type="match status" value="1"/>
</dbReference>
<organism evidence="4">
    <name type="scientific">uncultured marine bacterium HF10_49E08</name>
    <dbReference type="NCBI Taxonomy" id="415447"/>
    <lineage>
        <taxon>Bacteria</taxon>
        <taxon>environmental samples</taxon>
    </lineage>
</organism>
<dbReference type="AlphaFoldDB" id="A4GIB0"/>
<feature type="domain" description="Sulfatase N-terminal" evidence="3">
    <location>
        <begin position="11"/>
        <end position="299"/>
    </location>
</feature>
<evidence type="ECO:0000256" key="2">
    <source>
        <dbReference type="ARBA" id="ARBA00022801"/>
    </source>
</evidence>